<dbReference type="RefSeq" id="WP_394481627.1">
    <property type="nucleotide sequence ID" value="NZ_JBIGHV010000007.1"/>
</dbReference>
<sequence length="152" mass="16224">MSASTFTPRSLFAGLALLTLAAAPALAQAQALERVEIHGRVVEATPRYDVHAACKGLDNQLASALTKAWLEEGRYGEVKVQLVLENGRVGAAEATGISRAVSRKVRAAMHRLDCAQQAAGTQVYRFSVDFIDPNATTIGETRTAARGFRING</sequence>
<evidence type="ECO:0000313" key="3">
    <source>
        <dbReference type="Proteomes" id="UP001606210"/>
    </source>
</evidence>
<reference evidence="2 3" key="1">
    <citation type="submission" date="2024-08" db="EMBL/GenBank/DDBJ databases">
        <authorList>
            <person name="Lu H."/>
        </authorList>
    </citation>
    <scope>NUCLEOTIDE SEQUENCE [LARGE SCALE GENOMIC DNA]</scope>
    <source>
        <strain evidence="2 3">LYH14W</strain>
    </source>
</reference>
<evidence type="ECO:0000256" key="1">
    <source>
        <dbReference type="SAM" id="SignalP"/>
    </source>
</evidence>
<feature type="chain" id="PRO_5045537832" description="TonB C-terminal domain-containing protein" evidence="1">
    <location>
        <begin position="28"/>
        <end position="152"/>
    </location>
</feature>
<evidence type="ECO:0008006" key="4">
    <source>
        <dbReference type="Google" id="ProtNLM"/>
    </source>
</evidence>
<accession>A0ABW7F618</accession>
<keyword evidence="3" id="KW-1185">Reference proteome</keyword>
<dbReference type="Proteomes" id="UP001606210">
    <property type="component" value="Unassembled WGS sequence"/>
</dbReference>
<dbReference type="EMBL" id="JBIGHV010000007">
    <property type="protein sequence ID" value="MFG6432063.1"/>
    <property type="molecule type" value="Genomic_DNA"/>
</dbReference>
<protein>
    <recommendedName>
        <fullName evidence="4">TonB C-terminal domain-containing protein</fullName>
    </recommendedName>
</protein>
<proteinExistence type="predicted"/>
<organism evidence="2 3">
    <name type="scientific">Pelomonas parva</name>
    <dbReference type="NCBI Taxonomy" id="3299032"/>
    <lineage>
        <taxon>Bacteria</taxon>
        <taxon>Pseudomonadati</taxon>
        <taxon>Pseudomonadota</taxon>
        <taxon>Betaproteobacteria</taxon>
        <taxon>Burkholderiales</taxon>
        <taxon>Sphaerotilaceae</taxon>
        <taxon>Roseateles</taxon>
    </lineage>
</organism>
<feature type="signal peptide" evidence="1">
    <location>
        <begin position="1"/>
        <end position="27"/>
    </location>
</feature>
<evidence type="ECO:0000313" key="2">
    <source>
        <dbReference type="EMBL" id="MFG6432063.1"/>
    </source>
</evidence>
<name>A0ABW7F618_9BURK</name>
<keyword evidence="1" id="KW-0732">Signal</keyword>
<gene>
    <name evidence="2" type="ORF">ACG00Y_19230</name>
</gene>
<comment type="caution">
    <text evidence="2">The sequence shown here is derived from an EMBL/GenBank/DDBJ whole genome shotgun (WGS) entry which is preliminary data.</text>
</comment>